<dbReference type="Proteomes" id="UP000053095">
    <property type="component" value="Unassembled WGS sequence"/>
</dbReference>
<dbReference type="EMBL" id="DF933829">
    <property type="protein sequence ID" value="GAM38625.1"/>
    <property type="molecule type" value="Genomic_DNA"/>
</dbReference>
<feature type="transmembrane region" description="Helical" evidence="3">
    <location>
        <begin position="324"/>
        <end position="345"/>
    </location>
</feature>
<gene>
    <name evidence="5" type="ORF">TCE0_033f09499</name>
</gene>
<feature type="compositionally biased region" description="Basic and acidic residues" evidence="2">
    <location>
        <begin position="33"/>
        <end position="54"/>
    </location>
</feature>
<dbReference type="Pfam" id="PF07690">
    <property type="entry name" value="MFS_1"/>
    <property type="match status" value="1"/>
</dbReference>
<sequence length="557" mass="61337">MSAQQSPDPNSTGQINPISENADNSSNTIIIRGSEERATKEANIRSENYSDKTSKSSSSSLAIILRRFLDILNWVPPSCRYDPDNPREFTLALNLLFGFAGTFTVANLYYSHPILDVLAKDFNVTQERASIIPTCAQGGYAAGLLFICPLGDLIKRRGMVLWLMLFTSMMTLGLCLTKSFDAFVAISFIMSITTVTPQIMLPLVGTLAPPNRRATALSIVVSALMLGLLMARLLSGIIANYSSWRNVYWMSLALQFAILVLLWIWMPDYPQSNKNISYFRILWTILELLVKHPVLVQASIIGFLNSSCFTSFWTTLTFLLSGDPYNYSTVIIGLFALCGMGPMFFGPLFANRFIDRFPIHVSVLVGICTALAGIVVGTYTGKHTVAGPIIQAILFDFGSQITQIANRTAIYGVAPKAASRVNTAFMVFSFCGQLTGTAVGNKLYAQGGWIRSGSASVGFMGGAIVILLLRGPKETRWFGWRGGLGPNRKDIVAGKNGNDEEKQQQPLNKESQVGQSDSEKTVVDGENIQSRSLELQSRRRDDVQQEKDRMEISEEKN</sequence>
<accession>A0A6V8HDV3</accession>
<dbReference type="InterPro" id="IPR020846">
    <property type="entry name" value="MFS_dom"/>
</dbReference>
<feature type="region of interest" description="Disordered" evidence="2">
    <location>
        <begin position="1"/>
        <end position="55"/>
    </location>
</feature>
<feature type="transmembrane region" description="Helical" evidence="3">
    <location>
        <begin position="449"/>
        <end position="469"/>
    </location>
</feature>
<comment type="subcellular location">
    <subcellularLocation>
        <location evidence="1">Membrane</location>
        <topology evidence="1">Multi-pass membrane protein</topology>
    </subcellularLocation>
</comment>
<dbReference type="Gene3D" id="1.20.1250.20">
    <property type="entry name" value="MFS general substrate transporter like domains"/>
    <property type="match status" value="1"/>
</dbReference>
<dbReference type="InterPro" id="IPR036259">
    <property type="entry name" value="MFS_trans_sf"/>
</dbReference>
<feature type="region of interest" description="Disordered" evidence="2">
    <location>
        <begin position="489"/>
        <end position="557"/>
    </location>
</feature>
<feature type="compositionally biased region" description="Basic and acidic residues" evidence="2">
    <location>
        <begin position="489"/>
        <end position="503"/>
    </location>
</feature>
<feature type="transmembrane region" description="Helical" evidence="3">
    <location>
        <begin position="159"/>
        <end position="176"/>
    </location>
</feature>
<keyword evidence="6" id="KW-1185">Reference proteome</keyword>
<dbReference type="GO" id="GO:0022857">
    <property type="term" value="F:transmembrane transporter activity"/>
    <property type="evidence" value="ECO:0007669"/>
    <property type="project" value="InterPro"/>
</dbReference>
<feature type="compositionally biased region" description="Basic and acidic residues" evidence="2">
    <location>
        <begin position="536"/>
        <end position="557"/>
    </location>
</feature>
<feature type="transmembrane region" description="Helical" evidence="3">
    <location>
        <begin position="216"/>
        <end position="241"/>
    </location>
</feature>
<organism evidence="5 6">
    <name type="scientific">Talaromyces pinophilus</name>
    <name type="common">Penicillium pinophilum</name>
    <dbReference type="NCBI Taxonomy" id="128442"/>
    <lineage>
        <taxon>Eukaryota</taxon>
        <taxon>Fungi</taxon>
        <taxon>Dikarya</taxon>
        <taxon>Ascomycota</taxon>
        <taxon>Pezizomycotina</taxon>
        <taxon>Eurotiomycetes</taxon>
        <taxon>Eurotiomycetidae</taxon>
        <taxon>Eurotiales</taxon>
        <taxon>Trichocomaceae</taxon>
        <taxon>Talaromyces</taxon>
        <taxon>Talaromyces sect. Talaromyces</taxon>
    </lineage>
</organism>
<dbReference type="GO" id="GO:0016020">
    <property type="term" value="C:membrane"/>
    <property type="evidence" value="ECO:0007669"/>
    <property type="project" value="UniProtKB-SubCell"/>
</dbReference>
<feature type="transmembrane region" description="Helical" evidence="3">
    <location>
        <begin position="182"/>
        <end position="204"/>
    </location>
</feature>
<feature type="compositionally biased region" description="Polar residues" evidence="2">
    <location>
        <begin position="1"/>
        <end position="29"/>
    </location>
</feature>
<dbReference type="AlphaFoldDB" id="A0A6V8HDV3"/>
<feature type="transmembrane region" description="Helical" evidence="3">
    <location>
        <begin position="357"/>
        <end position="379"/>
    </location>
</feature>
<evidence type="ECO:0000256" key="1">
    <source>
        <dbReference type="ARBA" id="ARBA00004141"/>
    </source>
</evidence>
<dbReference type="SUPFAM" id="SSF103473">
    <property type="entry name" value="MFS general substrate transporter"/>
    <property type="match status" value="1"/>
</dbReference>
<evidence type="ECO:0000313" key="6">
    <source>
        <dbReference type="Proteomes" id="UP000053095"/>
    </source>
</evidence>
<dbReference type="CDD" id="cd17324">
    <property type="entry name" value="MFS_NepI_like"/>
    <property type="match status" value="1"/>
</dbReference>
<name>A0A6V8HDV3_TALPI</name>
<reference evidence="6" key="1">
    <citation type="journal article" date="2015" name="Genome Announc.">
        <title>Draft genome sequence of Talaromyces cellulolyticus strain Y-94, a source of lignocellulosic biomass-degrading enzymes.</title>
        <authorList>
            <person name="Fujii T."/>
            <person name="Koike H."/>
            <person name="Sawayama S."/>
            <person name="Yano S."/>
            <person name="Inoue H."/>
        </authorList>
    </citation>
    <scope>NUCLEOTIDE SEQUENCE [LARGE SCALE GENOMIC DNA]</scope>
    <source>
        <strain evidence="6">Y-94</strain>
    </source>
</reference>
<keyword evidence="3" id="KW-0472">Membrane</keyword>
<evidence type="ECO:0000256" key="2">
    <source>
        <dbReference type="SAM" id="MobiDB-lite"/>
    </source>
</evidence>
<feature type="transmembrane region" description="Helical" evidence="3">
    <location>
        <begin position="278"/>
        <end position="304"/>
    </location>
</feature>
<keyword evidence="3" id="KW-1133">Transmembrane helix</keyword>
<dbReference type="PANTHER" id="PTHR42910:SF1">
    <property type="entry name" value="MAJOR FACILITATOR SUPERFAMILY (MFS) PROFILE DOMAIN-CONTAINING PROTEIN"/>
    <property type="match status" value="1"/>
</dbReference>
<keyword evidence="3" id="KW-0812">Transmembrane</keyword>
<evidence type="ECO:0000313" key="5">
    <source>
        <dbReference type="EMBL" id="GAM38625.1"/>
    </source>
</evidence>
<protein>
    <recommendedName>
        <fullName evidence="4">Major facilitator superfamily (MFS) profile domain-containing protein</fullName>
    </recommendedName>
</protein>
<feature type="domain" description="Major facilitator superfamily (MFS) profile" evidence="4">
    <location>
        <begin position="90"/>
        <end position="473"/>
    </location>
</feature>
<feature type="transmembrane region" description="Helical" evidence="3">
    <location>
        <begin position="130"/>
        <end position="147"/>
    </location>
</feature>
<evidence type="ECO:0000259" key="4">
    <source>
        <dbReference type="PROSITE" id="PS50850"/>
    </source>
</evidence>
<evidence type="ECO:0000256" key="3">
    <source>
        <dbReference type="SAM" id="Phobius"/>
    </source>
</evidence>
<feature type="transmembrane region" description="Helical" evidence="3">
    <location>
        <begin position="89"/>
        <end position="110"/>
    </location>
</feature>
<dbReference type="InterPro" id="IPR011701">
    <property type="entry name" value="MFS"/>
</dbReference>
<feature type="compositionally biased region" description="Polar residues" evidence="2">
    <location>
        <begin position="504"/>
        <end position="516"/>
    </location>
</feature>
<dbReference type="PROSITE" id="PS50850">
    <property type="entry name" value="MFS"/>
    <property type="match status" value="1"/>
</dbReference>
<feature type="transmembrane region" description="Helical" evidence="3">
    <location>
        <begin position="247"/>
        <end position="266"/>
    </location>
</feature>
<comment type="caution">
    <text evidence="5">The sequence shown here is derived from an EMBL/GenBank/DDBJ whole genome shotgun (WGS) entry which is preliminary data.</text>
</comment>
<dbReference type="PANTHER" id="PTHR42910">
    <property type="entry name" value="TRANSPORTER SCO4007-RELATED"/>
    <property type="match status" value="1"/>
</dbReference>
<proteinExistence type="predicted"/>